<dbReference type="Gene3D" id="1.10.10.10">
    <property type="entry name" value="Winged helix-like DNA-binding domain superfamily/Winged helix DNA-binding domain"/>
    <property type="match status" value="1"/>
</dbReference>
<feature type="DNA-binding region" description="OmpR/PhoB-type" evidence="11">
    <location>
        <begin position="134"/>
        <end position="234"/>
    </location>
</feature>
<keyword evidence="7" id="KW-0010">Activator</keyword>
<dbReference type="SUPFAM" id="SSF46894">
    <property type="entry name" value="C-terminal effector domain of the bipartite response regulators"/>
    <property type="match status" value="1"/>
</dbReference>
<dbReference type="OrthoDB" id="7554872at2"/>
<evidence type="ECO:0000259" key="12">
    <source>
        <dbReference type="PROSITE" id="PS50110"/>
    </source>
</evidence>
<evidence type="ECO:0000256" key="8">
    <source>
        <dbReference type="ARBA" id="ARBA00023163"/>
    </source>
</evidence>
<gene>
    <name evidence="14" type="ORF">EYW49_13345</name>
</gene>
<feature type="modified residue" description="4-aspartylphosphate" evidence="10">
    <location>
        <position position="55"/>
    </location>
</feature>
<keyword evidence="8" id="KW-0804">Transcription</keyword>
<evidence type="ECO:0000256" key="10">
    <source>
        <dbReference type="PROSITE-ProRule" id="PRU00169"/>
    </source>
</evidence>
<dbReference type="Gene3D" id="3.40.50.2300">
    <property type="match status" value="1"/>
</dbReference>
<evidence type="ECO:0000259" key="13">
    <source>
        <dbReference type="PROSITE" id="PS51755"/>
    </source>
</evidence>
<dbReference type="GO" id="GO:0032993">
    <property type="term" value="C:protein-DNA complex"/>
    <property type="evidence" value="ECO:0007669"/>
    <property type="project" value="TreeGrafter"/>
</dbReference>
<organism evidence="14 15">
    <name type="scientific">Siculibacillus lacustris</name>
    <dbReference type="NCBI Taxonomy" id="1549641"/>
    <lineage>
        <taxon>Bacteria</taxon>
        <taxon>Pseudomonadati</taxon>
        <taxon>Pseudomonadota</taxon>
        <taxon>Alphaproteobacteria</taxon>
        <taxon>Hyphomicrobiales</taxon>
        <taxon>Ancalomicrobiaceae</taxon>
        <taxon>Siculibacillus</taxon>
    </lineage>
</organism>
<dbReference type="InterPro" id="IPR016032">
    <property type="entry name" value="Sig_transdc_resp-reg_C-effctor"/>
</dbReference>
<evidence type="ECO:0000256" key="7">
    <source>
        <dbReference type="ARBA" id="ARBA00023159"/>
    </source>
</evidence>
<keyword evidence="2" id="KW-0963">Cytoplasm</keyword>
<dbReference type="GO" id="GO:0000156">
    <property type="term" value="F:phosphorelay response regulator activity"/>
    <property type="evidence" value="ECO:0007669"/>
    <property type="project" value="TreeGrafter"/>
</dbReference>
<dbReference type="GO" id="GO:0006355">
    <property type="term" value="P:regulation of DNA-templated transcription"/>
    <property type="evidence" value="ECO:0007669"/>
    <property type="project" value="InterPro"/>
</dbReference>
<dbReference type="Gene3D" id="6.10.250.690">
    <property type="match status" value="1"/>
</dbReference>
<sequence>MNTSPHILVVEDDREISALVARYLRVNDFRVSVAGDGREMNRRLADGHYDLVILDLMLPGEDGLAICRRLRRDTRLPIVMLTAKSDELDRVVGLETGADDYLTKPFSPRELLARIRAVLRRCRADADPQGPARAQNHAFLGFHLDVAARRLTDPGGALVTLTAAEFDLLLVLVERPGRVLSRDSLLDLTQGRAPGPYERSVDILISRIRRKLEGDPHHPEIIRTVRSGGYLFAAEVEST</sequence>
<evidence type="ECO:0000256" key="6">
    <source>
        <dbReference type="ARBA" id="ARBA00023125"/>
    </source>
</evidence>
<comment type="caution">
    <text evidence="14">The sequence shown here is derived from an EMBL/GenBank/DDBJ whole genome shotgun (WGS) entry which is preliminary data.</text>
</comment>
<proteinExistence type="predicted"/>
<evidence type="ECO:0000256" key="5">
    <source>
        <dbReference type="ARBA" id="ARBA00023015"/>
    </source>
</evidence>
<dbReference type="InterPro" id="IPR039420">
    <property type="entry name" value="WalR-like"/>
</dbReference>
<dbReference type="FunFam" id="1.10.10.10:FF:000099">
    <property type="entry name" value="Two-component system response regulator TorR"/>
    <property type="match status" value="1"/>
</dbReference>
<evidence type="ECO:0000256" key="1">
    <source>
        <dbReference type="ARBA" id="ARBA00004496"/>
    </source>
</evidence>
<name>A0A4Q9VM93_9HYPH</name>
<evidence type="ECO:0000256" key="9">
    <source>
        <dbReference type="ARBA" id="ARBA00067337"/>
    </source>
</evidence>
<evidence type="ECO:0000256" key="2">
    <source>
        <dbReference type="ARBA" id="ARBA00022490"/>
    </source>
</evidence>
<keyword evidence="4" id="KW-0902">Two-component regulatory system</keyword>
<dbReference type="Pfam" id="PF00072">
    <property type="entry name" value="Response_reg"/>
    <property type="match status" value="1"/>
</dbReference>
<evidence type="ECO:0000256" key="11">
    <source>
        <dbReference type="PROSITE-ProRule" id="PRU01091"/>
    </source>
</evidence>
<dbReference type="InterPro" id="IPR001789">
    <property type="entry name" value="Sig_transdc_resp-reg_receiver"/>
</dbReference>
<dbReference type="InterPro" id="IPR036388">
    <property type="entry name" value="WH-like_DNA-bd_sf"/>
</dbReference>
<dbReference type="EMBL" id="SJFN01000019">
    <property type="protein sequence ID" value="TBW36579.1"/>
    <property type="molecule type" value="Genomic_DNA"/>
</dbReference>
<accession>A0A4Q9VM93</accession>
<dbReference type="PROSITE" id="PS50110">
    <property type="entry name" value="RESPONSE_REGULATORY"/>
    <property type="match status" value="1"/>
</dbReference>
<dbReference type="FunFam" id="3.40.50.2300:FF:000001">
    <property type="entry name" value="DNA-binding response regulator PhoB"/>
    <property type="match status" value="1"/>
</dbReference>
<dbReference type="GO" id="GO:0000976">
    <property type="term" value="F:transcription cis-regulatory region binding"/>
    <property type="evidence" value="ECO:0007669"/>
    <property type="project" value="TreeGrafter"/>
</dbReference>
<keyword evidence="15" id="KW-1185">Reference proteome</keyword>
<dbReference type="InterPro" id="IPR001867">
    <property type="entry name" value="OmpR/PhoB-type_DNA-bd"/>
</dbReference>
<dbReference type="CDD" id="cd00383">
    <property type="entry name" value="trans_reg_C"/>
    <property type="match status" value="1"/>
</dbReference>
<keyword evidence="6 11" id="KW-0238">DNA-binding</keyword>
<feature type="domain" description="OmpR/PhoB-type" evidence="13">
    <location>
        <begin position="134"/>
        <end position="234"/>
    </location>
</feature>
<dbReference type="SMART" id="SM00862">
    <property type="entry name" value="Trans_reg_C"/>
    <property type="match status" value="1"/>
</dbReference>
<dbReference type="PANTHER" id="PTHR48111">
    <property type="entry name" value="REGULATOR OF RPOS"/>
    <property type="match status" value="1"/>
</dbReference>
<dbReference type="RefSeq" id="WP_131310086.1">
    <property type="nucleotide sequence ID" value="NZ_SJFN01000019.1"/>
</dbReference>
<evidence type="ECO:0000256" key="4">
    <source>
        <dbReference type="ARBA" id="ARBA00023012"/>
    </source>
</evidence>
<dbReference type="GO" id="GO:0005829">
    <property type="term" value="C:cytosol"/>
    <property type="evidence" value="ECO:0007669"/>
    <property type="project" value="TreeGrafter"/>
</dbReference>
<feature type="domain" description="Response regulatory" evidence="12">
    <location>
        <begin position="6"/>
        <end position="119"/>
    </location>
</feature>
<dbReference type="AlphaFoldDB" id="A0A4Q9VM93"/>
<comment type="subcellular location">
    <subcellularLocation>
        <location evidence="1">Cytoplasm</location>
    </subcellularLocation>
</comment>
<evidence type="ECO:0000256" key="3">
    <source>
        <dbReference type="ARBA" id="ARBA00022553"/>
    </source>
</evidence>
<keyword evidence="3 10" id="KW-0597">Phosphoprotein</keyword>
<dbReference type="PROSITE" id="PS51755">
    <property type="entry name" value="OMPR_PHOB"/>
    <property type="match status" value="1"/>
</dbReference>
<keyword evidence="5" id="KW-0805">Transcription regulation</keyword>
<reference evidence="14 15" key="1">
    <citation type="submission" date="2019-02" db="EMBL/GenBank/DDBJ databases">
        <title>Siculibacillus lacustris gen. nov., sp. nov., a new rosette-forming bacterium isolated from a freshwater crater lake (Lake St. Ana, Romania).</title>
        <authorList>
            <person name="Felfoldi T."/>
            <person name="Marton Z."/>
            <person name="Szabo A."/>
            <person name="Mentes A."/>
            <person name="Boka K."/>
            <person name="Marialigeti K."/>
            <person name="Mathe I."/>
            <person name="Koncz M."/>
            <person name="Schumann P."/>
            <person name="Toth E."/>
        </authorList>
    </citation>
    <scope>NUCLEOTIDE SEQUENCE [LARGE SCALE GENOMIC DNA]</scope>
    <source>
        <strain evidence="14 15">SA-279</strain>
    </source>
</reference>
<protein>
    <recommendedName>
        <fullName evidence="9">Regulatory protein VirG</fullName>
    </recommendedName>
</protein>
<evidence type="ECO:0000313" key="14">
    <source>
        <dbReference type="EMBL" id="TBW36579.1"/>
    </source>
</evidence>
<dbReference type="InterPro" id="IPR011006">
    <property type="entry name" value="CheY-like_superfamily"/>
</dbReference>
<dbReference type="Proteomes" id="UP000292781">
    <property type="component" value="Unassembled WGS sequence"/>
</dbReference>
<dbReference type="Pfam" id="PF00486">
    <property type="entry name" value="Trans_reg_C"/>
    <property type="match status" value="1"/>
</dbReference>
<dbReference type="PANTHER" id="PTHR48111:SF4">
    <property type="entry name" value="DNA-BINDING DUAL TRANSCRIPTIONAL REGULATOR OMPR"/>
    <property type="match status" value="1"/>
</dbReference>
<evidence type="ECO:0000313" key="15">
    <source>
        <dbReference type="Proteomes" id="UP000292781"/>
    </source>
</evidence>
<dbReference type="SUPFAM" id="SSF52172">
    <property type="entry name" value="CheY-like"/>
    <property type="match status" value="1"/>
</dbReference>
<dbReference type="SMART" id="SM00448">
    <property type="entry name" value="REC"/>
    <property type="match status" value="1"/>
</dbReference>